<protein>
    <submittedName>
        <fullName evidence="1">Uncharacterized protein</fullName>
    </submittedName>
</protein>
<evidence type="ECO:0000313" key="1">
    <source>
        <dbReference type="EMBL" id="CAD2180711.1"/>
    </source>
</evidence>
<reference evidence="1 2" key="1">
    <citation type="submission" date="2020-08" db="EMBL/GenBank/DDBJ databases">
        <authorList>
            <person name="Koutsovoulos G."/>
            <person name="Danchin GJ E."/>
        </authorList>
    </citation>
    <scope>NUCLEOTIDE SEQUENCE [LARGE SCALE GENOMIC DNA]</scope>
</reference>
<proteinExistence type="predicted"/>
<evidence type="ECO:0000313" key="2">
    <source>
        <dbReference type="Proteomes" id="UP000580250"/>
    </source>
</evidence>
<sequence>MHFLIQTHFPLTPFRQIIFICSFVIPKTGRVVPTTAKLVTITRIFIAKILFLPYFDEM</sequence>
<accession>A0A6V7W2M1</accession>
<dbReference type="Proteomes" id="UP000580250">
    <property type="component" value="Unassembled WGS sequence"/>
</dbReference>
<dbReference type="EMBL" id="CAJEWN010000378">
    <property type="protein sequence ID" value="CAD2180711.1"/>
    <property type="molecule type" value="Genomic_DNA"/>
</dbReference>
<name>A0A6V7W2M1_MELEN</name>
<organism evidence="1 2">
    <name type="scientific">Meloidogyne enterolobii</name>
    <name type="common">Root-knot nematode worm</name>
    <name type="synonym">Meloidogyne mayaguensis</name>
    <dbReference type="NCBI Taxonomy" id="390850"/>
    <lineage>
        <taxon>Eukaryota</taxon>
        <taxon>Metazoa</taxon>
        <taxon>Ecdysozoa</taxon>
        <taxon>Nematoda</taxon>
        <taxon>Chromadorea</taxon>
        <taxon>Rhabditida</taxon>
        <taxon>Tylenchina</taxon>
        <taxon>Tylenchomorpha</taxon>
        <taxon>Tylenchoidea</taxon>
        <taxon>Meloidogynidae</taxon>
        <taxon>Meloidogyninae</taxon>
        <taxon>Meloidogyne</taxon>
    </lineage>
</organism>
<comment type="caution">
    <text evidence="1">The sequence shown here is derived from an EMBL/GenBank/DDBJ whole genome shotgun (WGS) entry which is preliminary data.</text>
</comment>
<dbReference type="AlphaFoldDB" id="A0A6V7W2M1"/>
<gene>
    <name evidence="1" type="ORF">MENT_LOCUS32805</name>
</gene>